<dbReference type="EMBL" id="SJSK01000003">
    <property type="protein sequence ID" value="TCC90210.1"/>
    <property type="molecule type" value="Genomic_DNA"/>
</dbReference>
<dbReference type="AlphaFoldDB" id="A0A4R0MT68"/>
<feature type="domain" description="Signal transduction histidine kinase internal region" evidence="2">
    <location>
        <begin position="284"/>
        <end position="356"/>
    </location>
</feature>
<keyword evidence="1" id="KW-0812">Transmembrane</keyword>
<dbReference type="PANTHER" id="PTHR34220:SF7">
    <property type="entry name" value="SENSOR HISTIDINE KINASE YPDA"/>
    <property type="match status" value="1"/>
</dbReference>
<dbReference type="GO" id="GO:0016020">
    <property type="term" value="C:membrane"/>
    <property type="evidence" value="ECO:0007669"/>
    <property type="project" value="InterPro"/>
</dbReference>
<organism evidence="3 4">
    <name type="scientific">Pedobacter frigiditerrae</name>
    <dbReference type="NCBI Taxonomy" id="2530452"/>
    <lineage>
        <taxon>Bacteria</taxon>
        <taxon>Pseudomonadati</taxon>
        <taxon>Bacteroidota</taxon>
        <taxon>Sphingobacteriia</taxon>
        <taxon>Sphingobacteriales</taxon>
        <taxon>Sphingobacteriaceae</taxon>
        <taxon>Pedobacter</taxon>
    </lineage>
</organism>
<dbReference type="Proteomes" id="UP000292884">
    <property type="component" value="Unassembled WGS sequence"/>
</dbReference>
<dbReference type="GO" id="GO:0000155">
    <property type="term" value="F:phosphorelay sensor kinase activity"/>
    <property type="evidence" value="ECO:0007669"/>
    <property type="project" value="InterPro"/>
</dbReference>
<dbReference type="InterPro" id="IPR036890">
    <property type="entry name" value="HATPase_C_sf"/>
</dbReference>
<reference evidence="3 4" key="1">
    <citation type="submission" date="2019-02" db="EMBL/GenBank/DDBJ databases">
        <title>Pedobacter sp. RP-1-13 sp. nov., isolated from Arctic soil.</title>
        <authorList>
            <person name="Dahal R.H."/>
        </authorList>
    </citation>
    <scope>NUCLEOTIDE SEQUENCE [LARGE SCALE GENOMIC DNA]</scope>
    <source>
        <strain evidence="3 4">RP-1-13</strain>
    </source>
</reference>
<evidence type="ECO:0000259" key="2">
    <source>
        <dbReference type="Pfam" id="PF06580"/>
    </source>
</evidence>
<evidence type="ECO:0000313" key="3">
    <source>
        <dbReference type="EMBL" id="TCC90210.1"/>
    </source>
</evidence>
<gene>
    <name evidence="3" type="ORF">EZ428_13090</name>
</gene>
<accession>A0A4R0MT68</accession>
<dbReference type="Gene3D" id="3.30.565.10">
    <property type="entry name" value="Histidine kinase-like ATPase, C-terminal domain"/>
    <property type="match status" value="1"/>
</dbReference>
<dbReference type="InterPro" id="IPR010559">
    <property type="entry name" value="Sig_transdc_His_kin_internal"/>
</dbReference>
<evidence type="ECO:0000256" key="1">
    <source>
        <dbReference type="SAM" id="Phobius"/>
    </source>
</evidence>
<dbReference type="OrthoDB" id="9809670at2"/>
<name>A0A4R0MT68_9SPHI</name>
<dbReference type="SUPFAM" id="SSF55874">
    <property type="entry name" value="ATPase domain of HSP90 chaperone/DNA topoisomerase II/histidine kinase"/>
    <property type="match status" value="1"/>
</dbReference>
<comment type="caution">
    <text evidence="3">The sequence shown here is derived from an EMBL/GenBank/DDBJ whole genome shotgun (WGS) entry which is preliminary data.</text>
</comment>
<keyword evidence="1" id="KW-0472">Membrane</keyword>
<proteinExistence type="predicted"/>
<sequence>MISYSTLFSAKVGRFVTVILLLLVAGTNSRAQQANDYLRFNPAGIEGNQIKVIHQGKTVKVLATGGYIEIEVNEALKIAEGIFVRAYFKNGSVEKKIENPFDAAIYLTPGNDFYIDLHDIRSKNLIKRYILQRPKLFPIISFYDENDHHLYTSKEEGKAGVFRSPPGKKVTLTFKQRLDYEAMDIEYTLRDLKTGRTQQGTDKYAIKDLDFESNTYYELRLNYVDQRESTAVMSIYAEPYWYQSRNTLALLMFAIFAFSIISFVRKINTSRKEQRKLEQAAIRLQSLLNPHFTFNALSSIQGLMNTDRIDEANQYLEEFSSLLRQTLATSQQVYTTLDKDLEMMRLYIKLEAFRFNFSWAIEIADELNLSLIEIPTLLLQPLIENAIKHGIGNLGDQGRLLIICKEGTKEDTFVIVIKDNGTWVDDKQNDGYGLSLTAERIQTINKMEKERSIVLTFNKVAGTEAILTFKNWI</sequence>
<evidence type="ECO:0000313" key="4">
    <source>
        <dbReference type="Proteomes" id="UP000292884"/>
    </source>
</evidence>
<protein>
    <recommendedName>
        <fullName evidence="2">Signal transduction histidine kinase internal region domain-containing protein</fullName>
    </recommendedName>
</protein>
<dbReference type="Pfam" id="PF06580">
    <property type="entry name" value="His_kinase"/>
    <property type="match status" value="1"/>
</dbReference>
<dbReference type="InterPro" id="IPR050640">
    <property type="entry name" value="Bact_2-comp_sensor_kinase"/>
</dbReference>
<dbReference type="RefSeq" id="WP_131553612.1">
    <property type="nucleotide sequence ID" value="NZ_SJSK01000003.1"/>
</dbReference>
<keyword evidence="1" id="KW-1133">Transmembrane helix</keyword>
<feature type="transmembrane region" description="Helical" evidence="1">
    <location>
        <begin position="248"/>
        <end position="267"/>
    </location>
</feature>
<dbReference type="PANTHER" id="PTHR34220">
    <property type="entry name" value="SENSOR HISTIDINE KINASE YPDA"/>
    <property type="match status" value="1"/>
</dbReference>
<keyword evidence="4" id="KW-1185">Reference proteome</keyword>